<organism evidence="1 2">
    <name type="scientific">Phytophthora infestans</name>
    <name type="common">Potato late blight agent</name>
    <name type="synonym">Botrytis infestans</name>
    <dbReference type="NCBI Taxonomy" id="4787"/>
    <lineage>
        <taxon>Eukaryota</taxon>
        <taxon>Sar</taxon>
        <taxon>Stramenopiles</taxon>
        <taxon>Oomycota</taxon>
        <taxon>Peronosporomycetes</taxon>
        <taxon>Peronosporales</taxon>
        <taxon>Peronosporaceae</taxon>
        <taxon>Phytophthora</taxon>
    </lineage>
</organism>
<dbReference type="Proteomes" id="UP000704712">
    <property type="component" value="Unassembled WGS sequence"/>
</dbReference>
<evidence type="ECO:0008006" key="3">
    <source>
        <dbReference type="Google" id="ProtNLM"/>
    </source>
</evidence>
<evidence type="ECO:0000313" key="1">
    <source>
        <dbReference type="EMBL" id="KAF4139193.1"/>
    </source>
</evidence>
<reference evidence="1" key="1">
    <citation type="submission" date="2020-03" db="EMBL/GenBank/DDBJ databases">
        <title>Hybrid Assembly of Korean Phytophthora infestans isolates.</title>
        <authorList>
            <person name="Prokchorchik M."/>
            <person name="Lee Y."/>
            <person name="Seo J."/>
            <person name="Cho J.-H."/>
            <person name="Park Y.-E."/>
            <person name="Jang D.-C."/>
            <person name="Im J.-S."/>
            <person name="Choi J.-G."/>
            <person name="Park H.-J."/>
            <person name="Lee G.-B."/>
            <person name="Lee Y.-G."/>
            <person name="Hong S.-Y."/>
            <person name="Cho K."/>
            <person name="Sohn K.H."/>
        </authorList>
    </citation>
    <scope>NUCLEOTIDE SEQUENCE</scope>
    <source>
        <strain evidence="1">KR_2_A2</strain>
    </source>
</reference>
<dbReference type="CDD" id="cd14686">
    <property type="entry name" value="bZIP"/>
    <property type="match status" value="1"/>
</dbReference>
<dbReference type="AlphaFoldDB" id="A0A8S9UF97"/>
<sequence length="308" mass="34713">MATETLLSSPVTDLLGQTDLLSGRRRASCLASDVRTVENIMASIQGADHHITAELQQAIVAEALKKKIRHRQRCRINQARYRQRQMHQENQVEGRIAKLRSEIKELETKFNNIIRPTPTPTSWALASEYFRQLNCYLTSPRTMHQIARLFLREIMASDVIDCLLFGVNAQLENWRLFALYFTDARVDLKGLKTPTPDTLIAGTVTSLTITEKTLSPVFPHLNSDGVGGCEGGVWSPLAVRLLNQKIVMHGSVLFRWDNTTGKVSGMHSQADMISPMLELLGSLKDVFCVFYKARVTPDRRFTTVLCNL</sequence>
<comment type="caution">
    <text evidence="1">The sequence shown here is derived from an EMBL/GenBank/DDBJ whole genome shotgun (WGS) entry which is preliminary data.</text>
</comment>
<proteinExistence type="predicted"/>
<accession>A0A8S9UF97</accession>
<evidence type="ECO:0000313" key="2">
    <source>
        <dbReference type="Proteomes" id="UP000704712"/>
    </source>
</evidence>
<name>A0A8S9UF97_PHYIN</name>
<protein>
    <recommendedName>
        <fullName evidence="3">BZIP transcription factor 1</fullName>
    </recommendedName>
</protein>
<gene>
    <name evidence="1" type="ORF">GN958_ATG11553</name>
</gene>
<dbReference type="EMBL" id="JAACNO010001560">
    <property type="protein sequence ID" value="KAF4139193.1"/>
    <property type="molecule type" value="Genomic_DNA"/>
</dbReference>